<dbReference type="Gene3D" id="1.20.1600.10">
    <property type="entry name" value="Outer membrane efflux proteins (OEP)"/>
    <property type="match status" value="1"/>
</dbReference>
<dbReference type="Pfam" id="PF02321">
    <property type="entry name" value="OEP"/>
    <property type="match status" value="2"/>
</dbReference>
<sequence length="481" mass="53895">MKKMMKHSVTCLCAAFVSLMFLAGCKAPALTADEQVVLPDTYLLEADSGMVRLSWRDFFPDEQLKAYIDTALARNHSFLQAVENVTMARAQVRAGTGALLPEVSLGIGAGVQRFGDYTMDGVGNSTTNTPDLDPEKHIPSPYRDFNIGIGFQWEADIWGKLTHKKRAAVSRWLKSVEAQRLARALLISETAGLYYDLVGLDQQYRTLGDAIEDVQNAYQLTSELMKEGEVSRLSVDQFLSTRMRLEAERLAIGQQIGETERAFALLLGKLPFEVKRADYATLRQAIFPVQRGIPASLLALRPDVRAAELELLAAKSDVQAARKSFFPSLTLGGSAGFNAFDLGHWFSSPASAVYNLATGLTAPIFRRNEIRTLWENAKSNQRIALLNYHHQALLAYQEVVNLLEATRLTEERRELKRKECLVHRRSVDDANELFRTGFAGYLEVLTANERHVDCELEQIELNIYYCKLNAWLYRSLGGGEF</sequence>
<feature type="chain" id="PRO_5039525967" evidence="2">
    <location>
        <begin position="24"/>
        <end position="481"/>
    </location>
</feature>
<dbReference type="InterPro" id="IPR010131">
    <property type="entry name" value="MdtP/NodT-like"/>
</dbReference>
<gene>
    <name evidence="3" type="ORF">H9791_01540</name>
</gene>
<reference evidence="3" key="1">
    <citation type="journal article" date="2021" name="PeerJ">
        <title>Extensive microbial diversity within the chicken gut microbiome revealed by metagenomics and culture.</title>
        <authorList>
            <person name="Gilroy R."/>
            <person name="Ravi A."/>
            <person name="Getino M."/>
            <person name="Pursley I."/>
            <person name="Horton D.L."/>
            <person name="Alikhan N.F."/>
            <person name="Baker D."/>
            <person name="Gharbi K."/>
            <person name="Hall N."/>
            <person name="Watson M."/>
            <person name="Adriaenssens E.M."/>
            <person name="Foster-Nyarko E."/>
            <person name="Jarju S."/>
            <person name="Secka A."/>
            <person name="Antonio M."/>
            <person name="Oren A."/>
            <person name="Chaudhuri R.R."/>
            <person name="La Ragione R."/>
            <person name="Hildebrand F."/>
            <person name="Pallen M.J."/>
        </authorList>
    </citation>
    <scope>NUCLEOTIDE SEQUENCE</scope>
    <source>
        <strain evidence="3">B3-3758</strain>
    </source>
</reference>
<evidence type="ECO:0000313" key="3">
    <source>
        <dbReference type="EMBL" id="MBU3813179.1"/>
    </source>
</evidence>
<dbReference type="Gene3D" id="2.20.200.10">
    <property type="entry name" value="Outer membrane efflux proteins (OEP)"/>
    <property type="match status" value="1"/>
</dbReference>
<reference evidence="3" key="2">
    <citation type="submission" date="2021-04" db="EMBL/GenBank/DDBJ databases">
        <authorList>
            <person name="Gilroy R."/>
        </authorList>
    </citation>
    <scope>NUCLEOTIDE SEQUENCE</scope>
    <source>
        <strain evidence="3">B3-3758</strain>
    </source>
</reference>
<dbReference type="AlphaFoldDB" id="A0A9E2NMQ6"/>
<protein>
    <submittedName>
        <fullName evidence="3">TolC family protein</fullName>
    </submittedName>
</protein>
<evidence type="ECO:0000313" key="4">
    <source>
        <dbReference type="Proteomes" id="UP000824236"/>
    </source>
</evidence>
<dbReference type="GO" id="GO:0015562">
    <property type="term" value="F:efflux transmembrane transporter activity"/>
    <property type="evidence" value="ECO:0007669"/>
    <property type="project" value="InterPro"/>
</dbReference>
<dbReference type="PANTHER" id="PTHR30203:SF30">
    <property type="entry name" value="OUTER MEMBRANE PROTEIN-RELATED"/>
    <property type="match status" value="1"/>
</dbReference>
<accession>A0A9E2NMQ6</accession>
<evidence type="ECO:0000256" key="2">
    <source>
        <dbReference type="SAM" id="SignalP"/>
    </source>
</evidence>
<dbReference type="InterPro" id="IPR003423">
    <property type="entry name" value="OMP_efflux"/>
</dbReference>
<evidence type="ECO:0000256" key="1">
    <source>
        <dbReference type="ARBA" id="ARBA00007613"/>
    </source>
</evidence>
<comment type="caution">
    <text evidence="3">The sequence shown here is derived from an EMBL/GenBank/DDBJ whole genome shotgun (WGS) entry which is preliminary data.</text>
</comment>
<dbReference type="EMBL" id="JAHLFO010000015">
    <property type="protein sequence ID" value="MBU3813179.1"/>
    <property type="molecule type" value="Genomic_DNA"/>
</dbReference>
<comment type="similarity">
    <text evidence="1">Belongs to the outer membrane factor (OMF) (TC 1.B.17) family.</text>
</comment>
<organism evidence="3 4">
    <name type="scientific">Candidatus Bacteroides intestinipullorum</name>
    <dbReference type="NCBI Taxonomy" id="2838471"/>
    <lineage>
        <taxon>Bacteria</taxon>
        <taxon>Pseudomonadati</taxon>
        <taxon>Bacteroidota</taxon>
        <taxon>Bacteroidia</taxon>
        <taxon>Bacteroidales</taxon>
        <taxon>Bacteroidaceae</taxon>
        <taxon>Bacteroides</taxon>
    </lineage>
</organism>
<dbReference type="PANTHER" id="PTHR30203">
    <property type="entry name" value="OUTER MEMBRANE CATION EFFLUX PROTEIN"/>
    <property type="match status" value="1"/>
</dbReference>
<dbReference type="Proteomes" id="UP000824236">
    <property type="component" value="Unassembled WGS sequence"/>
</dbReference>
<dbReference type="SUPFAM" id="SSF56954">
    <property type="entry name" value="Outer membrane efflux proteins (OEP)"/>
    <property type="match status" value="1"/>
</dbReference>
<proteinExistence type="inferred from homology"/>
<name>A0A9E2NMQ6_9BACE</name>
<keyword evidence="2" id="KW-0732">Signal</keyword>
<dbReference type="PROSITE" id="PS51257">
    <property type="entry name" value="PROKAR_LIPOPROTEIN"/>
    <property type="match status" value="1"/>
</dbReference>
<feature type="signal peptide" evidence="2">
    <location>
        <begin position="1"/>
        <end position="23"/>
    </location>
</feature>